<gene>
    <name evidence="2" type="ORF">KFE25_013982</name>
</gene>
<evidence type="ECO:0000256" key="1">
    <source>
        <dbReference type="SAM" id="MobiDB-lite"/>
    </source>
</evidence>
<dbReference type="EMBL" id="JAGTXO010000023">
    <property type="protein sequence ID" value="KAG8461963.1"/>
    <property type="molecule type" value="Genomic_DNA"/>
</dbReference>
<evidence type="ECO:0000313" key="2">
    <source>
        <dbReference type="EMBL" id="KAG8461963.1"/>
    </source>
</evidence>
<accession>A0A8J6CBY2</accession>
<reference evidence="2" key="1">
    <citation type="submission" date="2021-05" db="EMBL/GenBank/DDBJ databases">
        <title>The genome of the haptophyte Pavlova lutheri (Diacronema luteri, Pavlovales) - a model for lipid biosynthesis in eukaryotic algae.</title>
        <authorList>
            <person name="Hulatt C.J."/>
            <person name="Posewitz M.C."/>
        </authorList>
    </citation>
    <scope>NUCLEOTIDE SEQUENCE</scope>
    <source>
        <strain evidence="2">NIVA-4/92</strain>
    </source>
</reference>
<dbReference type="Proteomes" id="UP000751190">
    <property type="component" value="Unassembled WGS sequence"/>
</dbReference>
<sequence>MNLGLLILPLGFTARPVRLPFGLAPVSAQIALPIALPSERMALVMQVAKKGPRAAVARGGKKQPVGKQSAAADKAQPPTLLTLINPLNPYSWFLYMFAFIYAAPLFKH</sequence>
<protein>
    <submittedName>
        <fullName evidence="2">Uncharacterized protein</fullName>
    </submittedName>
</protein>
<comment type="caution">
    <text evidence="2">The sequence shown here is derived from an EMBL/GenBank/DDBJ whole genome shotgun (WGS) entry which is preliminary data.</text>
</comment>
<organism evidence="2 3">
    <name type="scientific">Diacronema lutheri</name>
    <name type="common">Unicellular marine alga</name>
    <name type="synonym">Monochrysis lutheri</name>
    <dbReference type="NCBI Taxonomy" id="2081491"/>
    <lineage>
        <taxon>Eukaryota</taxon>
        <taxon>Haptista</taxon>
        <taxon>Haptophyta</taxon>
        <taxon>Pavlovophyceae</taxon>
        <taxon>Pavlovales</taxon>
        <taxon>Pavlovaceae</taxon>
        <taxon>Diacronema</taxon>
    </lineage>
</organism>
<proteinExistence type="predicted"/>
<feature type="region of interest" description="Disordered" evidence="1">
    <location>
        <begin position="55"/>
        <end position="74"/>
    </location>
</feature>
<name>A0A8J6CBY2_DIALT</name>
<evidence type="ECO:0000313" key="3">
    <source>
        <dbReference type="Proteomes" id="UP000751190"/>
    </source>
</evidence>
<dbReference type="AlphaFoldDB" id="A0A8J6CBY2"/>
<keyword evidence="3" id="KW-1185">Reference proteome</keyword>